<reference evidence="2 3" key="1">
    <citation type="submission" date="2016-07" db="EMBL/GenBank/DDBJ databases">
        <title>Multiple horizontal gene transfer events from other fungi enriched the ability of initially mycotrophic Trichoderma (Ascomycota) to feed on dead plant biomass.</title>
        <authorList>
            <consortium name="DOE Joint Genome Institute"/>
            <person name="Aerts A."/>
            <person name="Atanasova L."/>
            <person name="Chenthamara K."/>
            <person name="Zhang J."/>
            <person name="Grujic M."/>
            <person name="Henrissat B."/>
            <person name="Kuo A."/>
            <person name="Salamov A."/>
            <person name="Lipzen A."/>
            <person name="Labutti K."/>
            <person name="Barry K."/>
            <person name="Miao Y."/>
            <person name="Rahimi M.J."/>
            <person name="Shen Q."/>
            <person name="Grigoriev I.V."/>
            <person name="Kubicek C.P."/>
            <person name="Druzhinina I.S."/>
        </authorList>
    </citation>
    <scope>NUCLEOTIDE SEQUENCE [LARGE SCALE GENOMIC DNA]</scope>
    <source>
        <strain evidence="2 3">CBS 226.95</strain>
    </source>
</reference>
<dbReference type="Proteomes" id="UP000241690">
    <property type="component" value="Unassembled WGS sequence"/>
</dbReference>
<gene>
    <name evidence="2" type="ORF">M431DRAFT_291586</name>
</gene>
<proteinExistence type="predicted"/>
<keyword evidence="3" id="KW-1185">Reference proteome</keyword>
<organism evidence="2 3">
    <name type="scientific">Trichoderma harzianum CBS 226.95</name>
    <dbReference type="NCBI Taxonomy" id="983964"/>
    <lineage>
        <taxon>Eukaryota</taxon>
        <taxon>Fungi</taxon>
        <taxon>Dikarya</taxon>
        <taxon>Ascomycota</taxon>
        <taxon>Pezizomycotina</taxon>
        <taxon>Sordariomycetes</taxon>
        <taxon>Hypocreomycetidae</taxon>
        <taxon>Hypocreales</taxon>
        <taxon>Hypocreaceae</taxon>
        <taxon>Trichoderma</taxon>
    </lineage>
</organism>
<accession>A0A2T4APF4</accession>
<protein>
    <submittedName>
        <fullName evidence="2">Uncharacterized protein</fullName>
    </submittedName>
</protein>
<evidence type="ECO:0000313" key="2">
    <source>
        <dbReference type="EMBL" id="PTB58962.1"/>
    </source>
</evidence>
<sequence length="124" mass="14114">MGIARRCPPAQASSCCRCVEHPRFFPWTANESPLLLCLGLDILLLHSQNNPPRSEKASSLTSLERLAWPKQRPKPKPQTGRRIERDPFIVGPRHRAYKYYTYTAGGALYFGLLVEYFAPLLSQQ</sequence>
<dbReference type="AlphaFoldDB" id="A0A2T4APF4"/>
<evidence type="ECO:0000256" key="1">
    <source>
        <dbReference type="SAM" id="Phobius"/>
    </source>
</evidence>
<dbReference type="RefSeq" id="XP_024778639.1">
    <property type="nucleotide sequence ID" value="XM_024914091.1"/>
</dbReference>
<dbReference type="EMBL" id="KZ679676">
    <property type="protein sequence ID" value="PTB58962.1"/>
    <property type="molecule type" value="Genomic_DNA"/>
</dbReference>
<keyword evidence="1" id="KW-0812">Transmembrane</keyword>
<dbReference type="GeneID" id="36622656"/>
<evidence type="ECO:0000313" key="3">
    <source>
        <dbReference type="Proteomes" id="UP000241690"/>
    </source>
</evidence>
<name>A0A2T4APF4_TRIHA</name>
<keyword evidence="1" id="KW-1133">Transmembrane helix</keyword>
<feature type="transmembrane region" description="Helical" evidence="1">
    <location>
        <begin position="99"/>
        <end position="118"/>
    </location>
</feature>
<keyword evidence="1" id="KW-0472">Membrane</keyword>